<sequence>MDVSDNGIHVFINPILDKVQWLAGAVLSVNVLCCSNALYWDVRIKCVFCAWKVSATGLLPWAVSIA</sequence>
<accession>A0A060H4Z9</accession>
<evidence type="ECO:0000313" key="2">
    <source>
        <dbReference type="Proteomes" id="UP000027215"/>
    </source>
</evidence>
<proteinExistence type="predicted"/>
<dbReference type="KEGG" id="xfs:D934_12105"/>
<dbReference type="PATRIC" id="fig|155920.8.peg.2849"/>
<evidence type="ECO:0000313" key="1">
    <source>
        <dbReference type="EMBL" id="AIC10668.1"/>
    </source>
</evidence>
<organism evidence="1 2">
    <name type="scientific">Xylella fastidiosa subsp. sandyi Ann-1</name>
    <dbReference type="NCBI Taxonomy" id="155920"/>
    <lineage>
        <taxon>Bacteria</taxon>
        <taxon>Pseudomonadati</taxon>
        <taxon>Pseudomonadota</taxon>
        <taxon>Gammaproteobacteria</taxon>
        <taxon>Lysobacterales</taxon>
        <taxon>Lysobacteraceae</taxon>
        <taxon>Xylella</taxon>
    </lineage>
</organism>
<dbReference type="Proteomes" id="UP000027215">
    <property type="component" value="Chromosome"/>
</dbReference>
<protein>
    <submittedName>
        <fullName evidence="1">Uncharacterized protein</fullName>
    </submittedName>
</protein>
<dbReference type="AlphaFoldDB" id="A0A060H4Z9"/>
<gene>
    <name evidence="1" type="ORF">D934_12105</name>
</gene>
<dbReference type="EMBL" id="CP006696">
    <property type="protein sequence ID" value="AIC10668.1"/>
    <property type="molecule type" value="Genomic_DNA"/>
</dbReference>
<dbReference type="RefSeq" id="WP_020852288.1">
    <property type="nucleotide sequence ID" value="NZ_CP006696.1"/>
</dbReference>
<dbReference type="HOGENOM" id="CLU_2830357_0_0_6"/>
<reference evidence="1 2" key="1">
    <citation type="submission" date="2013-08" db="EMBL/GenBank/DDBJ databases">
        <authorList>
            <person name="Stouthamer R."/>
            <person name="Nunney L."/>
        </authorList>
    </citation>
    <scope>NUCLEOTIDE SEQUENCE [LARGE SCALE GENOMIC DNA]</scope>
    <source>
        <strain evidence="2">ann-1</strain>
    </source>
</reference>
<name>A0A060H4Z9_XYLFS</name>